<feature type="coiled-coil region" evidence="11">
    <location>
        <begin position="321"/>
        <end position="355"/>
    </location>
</feature>
<dbReference type="EMBL" id="FNMZ01000001">
    <property type="protein sequence ID" value="SDW39961.1"/>
    <property type="molecule type" value="Genomic_DNA"/>
</dbReference>
<feature type="short sequence motif" description="'KMSKS' region" evidence="10">
    <location>
        <begin position="292"/>
        <end position="296"/>
    </location>
</feature>
<evidence type="ECO:0000256" key="4">
    <source>
        <dbReference type="ARBA" id="ARBA00022723"/>
    </source>
</evidence>
<name>A0A1H2T7U0_9RHOB</name>
<dbReference type="OrthoDB" id="9815130at2"/>
<dbReference type="InterPro" id="IPR024909">
    <property type="entry name" value="Cys-tRNA/MSH_ligase"/>
</dbReference>
<dbReference type="CDD" id="cd00672">
    <property type="entry name" value="CysRS_core"/>
    <property type="match status" value="1"/>
</dbReference>
<dbReference type="HAMAP" id="MF_00041">
    <property type="entry name" value="Cys_tRNA_synth"/>
    <property type="match status" value="1"/>
</dbReference>
<comment type="subcellular location">
    <subcellularLocation>
        <location evidence="10">Cytoplasm</location>
    </subcellularLocation>
</comment>
<dbReference type="PRINTS" id="PR00983">
    <property type="entry name" value="TRNASYNTHCYS"/>
</dbReference>
<evidence type="ECO:0000259" key="12">
    <source>
        <dbReference type="Pfam" id="PF01406"/>
    </source>
</evidence>
<gene>
    <name evidence="10" type="primary">cysS</name>
    <name evidence="13" type="ORF">SAMN05444336_101912</name>
</gene>
<keyword evidence="5 10" id="KW-0547">Nucleotide-binding</keyword>
<dbReference type="GO" id="GO:0006423">
    <property type="term" value="P:cysteinyl-tRNA aminoacylation"/>
    <property type="evidence" value="ECO:0007669"/>
    <property type="project" value="UniProtKB-UniRule"/>
</dbReference>
<keyword evidence="7 10" id="KW-0067">ATP-binding</keyword>
<comment type="subunit">
    <text evidence="2 10">Monomer.</text>
</comment>
<dbReference type="Proteomes" id="UP000199118">
    <property type="component" value="Unassembled WGS sequence"/>
</dbReference>
<reference evidence="13 14" key="1">
    <citation type="submission" date="2016-10" db="EMBL/GenBank/DDBJ databases">
        <authorList>
            <person name="de Groot N.N."/>
        </authorList>
    </citation>
    <scope>NUCLEOTIDE SEQUENCE [LARGE SCALE GENOMIC DNA]</scope>
    <source>
        <strain evidence="13 14">DSM 17890</strain>
    </source>
</reference>
<comment type="cofactor">
    <cofactor evidence="10">
        <name>Zn(2+)</name>
        <dbReference type="ChEBI" id="CHEBI:29105"/>
    </cofactor>
    <text evidence="10">Binds 1 zinc ion per subunit.</text>
</comment>
<dbReference type="NCBIfam" id="TIGR00435">
    <property type="entry name" value="cysS"/>
    <property type="match status" value="1"/>
</dbReference>
<keyword evidence="14" id="KW-1185">Reference proteome</keyword>
<keyword evidence="10" id="KW-0963">Cytoplasm</keyword>
<accession>A0A1H2T7U0</accession>
<dbReference type="GO" id="GO:0008270">
    <property type="term" value="F:zinc ion binding"/>
    <property type="evidence" value="ECO:0007669"/>
    <property type="project" value="UniProtKB-UniRule"/>
</dbReference>
<evidence type="ECO:0000313" key="14">
    <source>
        <dbReference type="Proteomes" id="UP000199118"/>
    </source>
</evidence>
<feature type="binding site" evidence="10">
    <location>
        <position position="47"/>
    </location>
    <ligand>
        <name>Zn(2+)</name>
        <dbReference type="ChEBI" id="CHEBI:29105"/>
    </ligand>
</feature>
<evidence type="ECO:0000256" key="9">
    <source>
        <dbReference type="ARBA" id="ARBA00023146"/>
    </source>
</evidence>
<dbReference type="AlphaFoldDB" id="A0A1H2T7U0"/>
<evidence type="ECO:0000256" key="10">
    <source>
        <dbReference type="HAMAP-Rule" id="MF_00041"/>
    </source>
</evidence>
<dbReference type="InterPro" id="IPR014729">
    <property type="entry name" value="Rossmann-like_a/b/a_fold"/>
</dbReference>
<feature type="binding site" evidence="10">
    <location>
        <position position="263"/>
    </location>
    <ligand>
        <name>Zn(2+)</name>
        <dbReference type="ChEBI" id="CHEBI:29105"/>
    </ligand>
</feature>
<protein>
    <recommendedName>
        <fullName evidence="10">Cysteine--tRNA ligase</fullName>
        <ecNumber evidence="10">6.1.1.16</ecNumber>
    </recommendedName>
    <alternativeName>
        <fullName evidence="10">Cysteinyl-tRNA synthetase</fullName>
        <shortName evidence="10">CysRS</shortName>
    </alternativeName>
</protein>
<keyword evidence="6 10" id="KW-0862">Zinc</keyword>
<dbReference type="InterPro" id="IPR009080">
    <property type="entry name" value="tRNAsynth_Ia_anticodon-bd"/>
</dbReference>
<dbReference type="SUPFAM" id="SSF47323">
    <property type="entry name" value="Anticodon-binding domain of a subclass of class I aminoacyl-tRNA synthetases"/>
    <property type="match status" value="1"/>
</dbReference>
<dbReference type="EC" id="6.1.1.16" evidence="10"/>
<dbReference type="GO" id="GO:0005524">
    <property type="term" value="F:ATP binding"/>
    <property type="evidence" value="ECO:0007669"/>
    <property type="project" value="UniProtKB-UniRule"/>
</dbReference>
<dbReference type="RefSeq" id="WP_092679905.1">
    <property type="nucleotide sequence ID" value="NZ_FNMZ01000001.1"/>
</dbReference>
<evidence type="ECO:0000313" key="13">
    <source>
        <dbReference type="EMBL" id="SDW39961.1"/>
    </source>
</evidence>
<organism evidence="13 14">
    <name type="scientific">Albimonas donghaensis</name>
    <dbReference type="NCBI Taxonomy" id="356660"/>
    <lineage>
        <taxon>Bacteria</taxon>
        <taxon>Pseudomonadati</taxon>
        <taxon>Pseudomonadota</taxon>
        <taxon>Alphaproteobacteria</taxon>
        <taxon>Rhodobacterales</taxon>
        <taxon>Paracoccaceae</taxon>
        <taxon>Albimonas</taxon>
    </lineage>
</organism>
<comment type="similarity">
    <text evidence="1 10">Belongs to the class-I aminoacyl-tRNA synthetase family.</text>
</comment>
<evidence type="ECO:0000256" key="11">
    <source>
        <dbReference type="SAM" id="Coils"/>
    </source>
</evidence>
<dbReference type="STRING" id="356660.SAMN05444336_101912"/>
<evidence type="ECO:0000256" key="6">
    <source>
        <dbReference type="ARBA" id="ARBA00022833"/>
    </source>
</evidence>
<feature type="short sequence motif" description="'HIGH' region" evidence="10">
    <location>
        <begin position="49"/>
        <end position="59"/>
    </location>
</feature>
<evidence type="ECO:0000256" key="8">
    <source>
        <dbReference type="ARBA" id="ARBA00022917"/>
    </source>
</evidence>
<dbReference type="Gene3D" id="1.20.120.1910">
    <property type="entry name" value="Cysteine-tRNA ligase, C-terminal anti-codon recognition domain"/>
    <property type="match status" value="1"/>
</dbReference>
<dbReference type="GO" id="GO:0005829">
    <property type="term" value="C:cytosol"/>
    <property type="evidence" value="ECO:0007669"/>
    <property type="project" value="TreeGrafter"/>
</dbReference>
<dbReference type="Pfam" id="PF01406">
    <property type="entry name" value="tRNA-synt_1e"/>
    <property type="match status" value="1"/>
</dbReference>
<dbReference type="SUPFAM" id="SSF52374">
    <property type="entry name" value="Nucleotidylyl transferase"/>
    <property type="match status" value="1"/>
</dbReference>
<dbReference type="InterPro" id="IPR015803">
    <property type="entry name" value="Cys-tRNA-ligase"/>
</dbReference>
<keyword evidence="3 10" id="KW-0436">Ligase</keyword>
<feature type="binding site" evidence="10">
    <location>
        <position position="234"/>
    </location>
    <ligand>
        <name>Zn(2+)</name>
        <dbReference type="ChEBI" id="CHEBI:29105"/>
    </ligand>
</feature>
<dbReference type="PANTHER" id="PTHR10890:SF3">
    <property type="entry name" value="CYSTEINE--TRNA LIGASE, CYTOPLASMIC"/>
    <property type="match status" value="1"/>
</dbReference>
<evidence type="ECO:0000256" key="2">
    <source>
        <dbReference type="ARBA" id="ARBA00011245"/>
    </source>
</evidence>
<dbReference type="PANTHER" id="PTHR10890">
    <property type="entry name" value="CYSTEINYL-TRNA SYNTHETASE"/>
    <property type="match status" value="1"/>
</dbReference>
<evidence type="ECO:0000256" key="3">
    <source>
        <dbReference type="ARBA" id="ARBA00022598"/>
    </source>
</evidence>
<proteinExistence type="inferred from homology"/>
<keyword evidence="9 10" id="KW-0030">Aminoacyl-tRNA synthetase</keyword>
<feature type="domain" description="tRNA synthetases class I catalytic" evidence="12">
    <location>
        <begin position="37"/>
        <end position="339"/>
    </location>
</feature>
<feature type="binding site" evidence="10">
    <location>
        <position position="295"/>
    </location>
    <ligand>
        <name>ATP</name>
        <dbReference type="ChEBI" id="CHEBI:30616"/>
    </ligand>
</feature>
<keyword evidence="4 10" id="KW-0479">Metal-binding</keyword>
<keyword evidence="11" id="KW-0175">Coiled coil</keyword>
<keyword evidence="8 10" id="KW-0648">Protein biosynthesis</keyword>
<comment type="catalytic activity">
    <reaction evidence="10">
        <text>tRNA(Cys) + L-cysteine + ATP = L-cysteinyl-tRNA(Cys) + AMP + diphosphate</text>
        <dbReference type="Rhea" id="RHEA:17773"/>
        <dbReference type="Rhea" id="RHEA-COMP:9661"/>
        <dbReference type="Rhea" id="RHEA-COMP:9679"/>
        <dbReference type="ChEBI" id="CHEBI:30616"/>
        <dbReference type="ChEBI" id="CHEBI:33019"/>
        <dbReference type="ChEBI" id="CHEBI:35235"/>
        <dbReference type="ChEBI" id="CHEBI:78442"/>
        <dbReference type="ChEBI" id="CHEBI:78517"/>
        <dbReference type="ChEBI" id="CHEBI:456215"/>
        <dbReference type="EC" id="6.1.1.16"/>
    </reaction>
</comment>
<evidence type="ECO:0000256" key="5">
    <source>
        <dbReference type="ARBA" id="ARBA00022741"/>
    </source>
</evidence>
<dbReference type="InterPro" id="IPR032678">
    <property type="entry name" value="tRNA-synt_1_cat_dom"/>
</dbReference>
<sequence length="488" mass="53826">MTAPIQDSHPIRLRNSATGELAAFIPRDWRAEPAIPAADRRVGVYLCGPTVYDRAHIGNARPAVVFDVLRRLLALTYPGQVRFVRNFTDVEDKINDRAAERFPDLAPLDAIARVTEETIAWYHEDMAALGVAIPDDEPRATAYVPEMVAMIETLVARGHAYEAEGHVLFDVGSFPGYGALSGRDTEDMIAGARVEVAPYKKHPMDFVLWKPSTETQPGWPSPWGRGRPGWHIECSAMAKALLGTDFDIHGGGSDLLFPHHENERAQSCCADPDHGFAEVWMHNGMIRVDGRKMSKSLGNFFTVHDKRAEMSGDVIRYILLNAHYRDELDWTEDRVEQARAALNRLNRLADRYRRAGMVAPDPLVPHASVLERLRDDLDTHGALAALHALASEAINPAETDIETLRPAVETARWLGFALETAADGDGDDARIDAACARLDAARADRNYAEADRIRAALDAAGLIVQTTKAGTTAERGAGFDRTRLEDLT</sequence>
<dbReference type="GO" id="GO:0004817">
    <property type="term" value="F:cysteine-tRNA ligase activity"/>
    <property type="evidence" value="ECO:0007669"/>
    <property type="project" value="UniProtKB-UniRule"/>
</dbReference>
<evidence type="ECO:0000256" key="7">
    <source>
        <dbReference type="ARBA" id="ARBA00022840"/>
    </source>
</evidence>
<evidence type="ECO:0000256" key="1">
    <source>
        <dbReference type="ARBA" id="ARBA00005594"/>
    </source>
</evidence>
<dbReference type="Gene3D" id="3.40.50.620">
    <property type="entry name" value="HUPs"/>
    <property type="match status" value="1"/>
</dbReference>
<feature type="binding site" evidence="10">
    <location>
        <position position="259"/>
    </location>
    <ligand>
        <name>Zn(2+)</name>
        <dbReference type="ChEBI" id="CHEBI:29105"/>
    </ligand>
</feature>